<keyword evidence="2" id="KW-0732">Signal</keyword>
<dbReference type="InterPro" id="IPR036790">
    <property type="entry name" value="Frizzled_dom_sf"/>
</dbReference>
<name>A0A0C4Y8D8_PINMG</name>
<dbReference type="AlphaFoldDB" id="A0A0C4Y8D8"/>
<dbReference type="EMBL" id="KM874285">
    <property type="protein sequence ID" value="AJF48837.1"/>
    <property type="molecule type" value="mRNA"/>
</dbReference>
<protein>
    <submittedName>
        <fullName evidence="3">Hypothetical protein c43476 mRNA</fullName>
    </submittedName>
</protein>
<feature type="compositionally biased region" description="Basic residues" evidence="1">
    <location>
        <begin position="153"/>
        <end position="172"/>
    </location>
</feature>
<evidence type="ECO:0000256" key="1">
    <source>
        <dbReference type="SAM" id="MobiDB-lite"/>
    </source>
</evidence>
<accession>A0A0C4Y8D8</accession>
<dbReference type="Gene3D" id="1.10.2000.10">
    <property type="entry name" value="Frizzled cysteine-rich domain"/>
    <property type="match status" value="1"/>
</dbReference>
<feature type="signal peptide" evidence="2">
    <location>
        <begin position="1"/>
        <end position="23"/>
    </location>
</feature>
<feature type="chain" id="PRO_5002185513" evidence="2">
    <location>
        <begin position="24"/>
        <end position="335"/>
    </location>
</feature>
<feature type="region of interest" description="Disordered" evidence="1">
    <location>
        <begin position="150"/>
        <end position="172"/>
    </location>
</feature>
<proteinExistence type="evidence at transcript level"/>
<reference evidence="3" key="1">
    <citation type="journal article" date="2014" name="BMC Genomics">
        <title>Gonad transcriptome analysis of pearl oyster Pinctada margaritifera: identification of potential sex differentiation and sex determining genes.</title>
        <authorList>
            <person name="Teaniniuraitemoana V."/>
            <person name="Huvet A."/>
            <person name="Levy P."/>
            <person name="Klopp C."/>
            <person name="Lhuillier E."/>
            <person name="Gaertner-Mazouni N."/>
            <person name="Gueguen Y."/>
            <person name="Le Moullac G."/>
        </authorList>
    </citation>
    <scope>NUCLEOTIDE SEQUENCE</scope>
</reference>
<evidence type="ECO:0000313" key="3">
    <source>
        <dbReference type="EMBL" id="AJF48837.1"/>
    </source>
</evidence>
<organism evidence="3">
    <name type="scientific">Margaritifera margaritifera</name>
    <name type="common">Freshwater pearl mussel</name>
    <dbReference type="NCBI Taxonomy" id="102329"/>
    <lineage>
        <taxon>Eukaryota</taxon>
        <taxon>Metazoa</taxon>
        <taxon>Spiralia</taxon>
        <taxon>Lophotrochozoa</taxon>
        <taxon>Mollusca</taxon>
        <taxon>Bivalvia</taxon>
        <taxon>Autobranchia</taxon>
        <taxon>Pteriomorphia</taxon>
        <taxon>Pterioida</taxon>
        <taxon>Pterioidea</taxon>
        <taxon>Pteriidae</taxon>
        <taxon>Pinctada</taxon>
    </lineage>
</organism>
<sequence length="335" mass="38385">MKSLVLVLFIFPLVCICFNSVLGNSKCSKVNHYCKKFYSYEILGERTYLEHSRKVFDFLSYGKEKDNILATGFFCILYHPPCHLSNNVTTKSLRSKPCQGDCKTTWKYMKRTRKGRRVWPKNMRCEVLTNNHCYRMTDNKGDIKLEYVSSNEHHHKKKDSRSKARQNYRHHRNNHRDLRTNQKIQLLSDDDNVVEVLNFGGDQEWQANQARDYGANTEYFHGWVDVQGKGSNDDYCRVIGKGHRKFLACALEGSTSKVHMYVSKLGFNPGLRGTGYMKDEDLDGRDDYCRCVGNQASSHVSCMKAGEHGFYGGPMVGGNQYTFSVSGTEGCFTGS</sequence>
<evidence type="ECO:0000256" key="2">
    <source>
        <dbReference type="SAM" id="SignalP"/>
    </source>
</evidence>